<accession>A0A5C6D1H8</accession>
<protein>
    <submittedName>
        <fullName evidence="1">Uncharacterized protein</fullName>
    </submittedName>
</protein>
<dbReference type="Proteomes" id="UP000318437">
    <property type="component" value="Unassembled WGS sequence"/>
</dbReference>
<organism evidence="1 2">
    <name type="scientific">Bythopirellula polymerisocia</name>
    <dbReference type="NCBI Taxonomy" id="2528003"/>
    <lineage>
        <taxon>Bacteria</taxon>
        <taxon>Pseudomonadati</taxon>
        <taxon>Planctomycetota</taxon>
        <taxon>Planctomycetia</taxon>
        <taxon>Pirellulales</taxon>
        <taxon>Lacipirellulaceae</taxon>
        <taxon>Bythopirellula</taxon>
    </lineage>
</organism>
<proteinExistence type="predicted"/>
<dbReference type="AlphaFoldDB" id="A0A5C6D1H8"/>
<comment type="caution">
    <text evidence="1">The sequence shown here is derived from an EMBL/GenBank/DDBJ whole genome shotgun (WGS) entry which is preliminary data.</text>
</comment>
<keyword evidence="2" id="KW-1185">Reference proteome</keyword>
<name>A0A5C6D1H8_9BACT</name>
<gene>
    <name evidence="1" type="ORF">Pla144_03790</name>
</gene>
<reference evidence="1 2" key="1">
    <citation type="submission" date="2019-02" db="EMBL/GenBank/DDBJ databases">
        <title>Deep-cultivation of Planctomycetes and their phenomic and genomic characterization uncovers novel biology.</title>
        <authorList>
            <person name="Wiegand S."/>
            <person name="Jogler M."/>
            <person name="Boedeker C."/>
            <person name="Pinto D."/>
            <person name="Vollmers J."/>
            <person name="Rivas-Marin E."/>
            <person name="Kohn T."/>
            <person name="Peeters S.H."/>
            <person name="Heuer A."/>
            <person name="Rast P."/>
            <person name="Oberbeckmann S."/>
            <person name="Bunk B."/>
            <person name="Jeske O."/>
            <person name="Meyerdierks A."/>
            <person name="Storesund J.E."/>
            <person name="Kallscheuer N."/>
            <person name="Luecker S."/>
            <person name="Lage O.M."/>
            <person name="Pohl T."/>
            <person name="Merkel B.J."/>
            <person name="Hornburger P."/>
            <person name="Mueller R.-W."/>
            <person name="Bruemmer F."/>
            <person name="Labrenz M."/>
            <person name="Spormann A.M."/>
            <person name="Op Den Camp H."/>
            <person name="Overmann J."/>
            <person name="Amann R."/>
            <person name="Jetten M.S.M."/>
            <person name="Mascher T."/>
            <person name="Medema M.H."/>
            <person name="Devos D.P."/>
            <person name="Kaster A.-K."/>
            <person name="Ovreas L."/>
            <person name="Rohde M."/>
            <person name="Galperin M.Y."/>
            <person name="Jogler C."/>
        </authorList>
    </citation>
    <scope>NUCLEOTIDE SEQUENCE [LARGE SCALE GENOMIC DNA]</scope>
    <source>
        <strain evidence="1 2">Pla144</strain>
    </source>
</reference>
<dbReference type="EMBL" id="SJPS01000001">
    <property type="protein sequence ID" value="TWU29601.1"/>
    <property type="molecule type" value="Genomic_DNA"/>
</dbReference>
<evidence type="ECO:0000313" key="2">
    <source>
        <dbReference type="Proteomes" id="UP000318437"/>
    </source>
</evidence>
<sequence length="39" mass="4479">MHIAMPARQRIEALFGVDLLIDTFFATATEFFVMEEMVS</sequence>
<evidence type="ECO:0000313" key="1">
    <source>
        <dbReference type="EMBL" id="TWU29601.1"/>
    </source>
</evidence>